<gene>
    <name evidence="2" type="ORF">EKG83_05200</name>
</gene>
<dbReference type="InterPro" id="IPR031795">
    <property type="entry name" value="Zf-HC3"/>
</dbReference>
<organism evidence="2 3">
    <name type="scientific">Saccharothrix syringae</name>
    <name type="common">Nocardiopsis syringae</name>
    <dbReference type="NCBI Taxonomy" id="103733"/>
    <lineage>
        <taxon>Bacteria</taxon>
        <taxon>Bacillati</taxon>
        <taxon>Actinomycetota</taxon>
        <taxon>Actinomycetes</taxon>
        <taxon>Pseudonocardiales</taxon>
        <taxon>Pseudonocardiaceae</taxon>
        <taxon>Saccharothrix</taxon>
    </lineage>
</organism>
<reference evidence="3" key="1">
    <citation type="journal article" date="2021" name="Curr. Microbiol.">
        <title>Complete genome of nocamycin-producing strain Saccharothrix syringae NRRL B-16468 reveals the biosynthetic potential for secondary metabolites.</title>
        <authorList>
            <person name="Mo X."/>
            <person name="Yang S."/>
        </authorList>
    </citation>
    <scope>NUCLEOTIDE SEQUENCE [LARGE SCALE GENOMIC DNA]</scope>
    <source>
        <strain evidence="3">ATCC 51364 / DSM 43886 / JCM 6844 / KCTC 9398 / NBRC 14523 / NRRL B-16468 / INA 2240</strain>
    </source>
</reference>
<dbReference type="Pfam" id="PF16827">
    <property type="entry name" value="zf-HC3"/>
    <property type="match status" value="1"/>
</dbReference>
<dbReference type="EMBL" id="CP034550">
    <property type="protein sequence ID" value="QFZ24040.1"/>
    <property type="molecule type" value="Genomic_DNA"/>
</dbReference>
<evidence type="ECO:0000313" key="2">
    <source>
        <dbReference type="EMBL" id="QFZ24040.1"/>
    </source>
</evidence>
<evidence type="ECO:0000256" key="1">
    <source>
        <dbReference type="SAM" id="MobiDB-lite"/>
    </source>
</evidence>
<proteinExistence type="predicted"/>
<sequence>MRPFRWLPHDGRRHAVNADLVALEQAATLCGVELVVPAARPTKLEWCWPTCSDCDAAWRAAEGILPFPRQEGAASGSRGVRSKTAQHQV</sequence>
<dbReference type="Proteomes" id="UP000325787">
    <property type="component" value="Chromosome"/>
</dbReference>
<dbReference type="OrthoDB" id="3556580at2"/>
<evidence type="ECO:0008006" key="4">
    <source>
        <dbReference type="Google" id="ProtNLM"/>
    </source>
</evidence>
<accession>A0A5Q0HDW0</accession>
<name>A0A5Q0HDW0_SACSY</name>
<dbReference type="KEGG" id="ssyi:EKG83_05200"/>
<keyword evidence="3" id="KW-1185">Reference proteome</keyword>
<feature type="region of interest" description="Disordered" evidence="1">
    <location>
        <begin position="69"/>
        <end position="89"/>
    </location>
</feature>
<dbReference type="AlphaFoldDB" id="A0A5Q0HDW0"/>
<evidence type="ECO:0000313" key="3">
    <source>
        <dbReference type="Proteomes" id="UP000325787"/>
    </source>
</evidence>
<protein>
    <recommendedName>
        <fullName evidence="4">Zinc-finger domain-containing protein</fullName>
    </recommendedName>
</protein>